<dbReference type="EMBL" id="GBEZ01026608">
    <property type="protein sequence ID" value="JAC60615.1"/>
    <property type="molecule type" value="Transcribed_RNA"/>
</dbReference>
<accession>A0A061QQC1</accession>
<reference evidence="2" key="1">
    <citation type="submission" date="2014-05" db="EMBL/GenBank/DDBJ databases">
        <title>The transcriptome of the halophilic microalga Tetraselmis sp. GSL018 isolated from the Great Salt Lake, Utah.</title>
        <authorList>
            <person name="Jinkerson R.E."/>
            <person name="D'Adamo S."/>
            <person name="Posewitz M.C."/>
        </authorList>
    </citation>
    <scope>NUCLEOTIDE SEQUENCE</scope>
    <source>
        <strain evidence="2">GSL018</strain>
    </source>
</reference>
<dbReference type="AlphaFoldDB" id="A0A061QQC1"/>
<evidence type="ECO:0000256" key="1">
    <source>
        <dbReference type="SAM" id="MobiDB-lite"/>
    </source>
</evidence>
<feature type="non-terminal residue" evidence="2">
    <location>
        <position position="1"/>
    </location>
</feature>
<sequence length="51" mass="5699">HSEQSCGGARRSLTRQVDWMPGWRSGPPGPGEETRMEREGKSPSRSSCFHL</sequence>
<name>A0A061QQC1_9CHLO</name>
<proteinExistence type="predicted"/>
<feature type="region of interest" description="Disordered" evidence="1">
    <location>
        <begin position="1"/>
        <end position="51"/>
    </location>
</feature>
<feature type="compositionally biased region" description="Basic and acidic residues" evidence="1">
    <location>
        <begin position="32"/>
        <end position="42"/>
    </location>
</feature>
<protein>
    <submittedName>
        <fullName evidence="2">Uncharacterized protein</fullName>
    </submittedName>
</protein>
<gene>
    <name evidence="2" type="ORF">TSPGSL018_28506</name>
</gene>
<evidence type="ECO:0000313" key="2">
    <source>
        <dbReference type="EMBL" id="JAC60615.1"/>
    </source>
</evidence>
<organism evidence="2">
    <name type="scientific">Tetraselmis sp. GSL018</name>
    <dbReference type="NCBI Taxonomy" id="582737"/>
    <lineage>
        <taxon>Eukaryota</taxon>
        <taxon>Viridiplantae</taxon>
        <taxon>Chlorophyta</taxon>
        <taxon>core chlorophytes</taxon>
        <taxon>Chlorodendrophyceae</taxon>
        <taxon>Chlorodendrales</taxon>
        <taxon>Chlorodendraceae</taxon>
        <taxon>Tetraselmis</taxon>
    </lineage>
</organism>